<dbReference type="InterPro" id="IPR057349">
    <property type="entry name" value="C2_Mug190_3rd"/>
</dbReference>
<evidence type="ECO:0000256" key="6">
    <source>
        <dbReference type="ARBA" id="ARBA00022824"/>
    </source>
</evidence>
<evidence type="ECO:0008006" key="17">
    <source>
        <dbReference type="Google" id="ProtNLM"/>
    </source>
</evidence>
<name>A0A9Q3CCB8_9BASI</name>
<proteinExistence type="predicted"/>
<dbReference type="PANTHER" id="PTHR47348">
    <property type="entry name" value="MEIOTICALLY UP-REGULATED GENE 190 PROTEIN"/>
    <property type="match status" value="1"/>
</dbReference>
<keyword evidence="5" id="KW-0677">Repeat</keyword>
<evidence type="ECO:0000256" key="11">
    <source>
        <dbReference type="SAM" id="MobiDB-lite"/>
    </source>
</evidence>
<dbReference type="InterPro" id="IPR037767">
    <property type="entry name" value="C2A_Mug190-like"/>
</dbReference>
<evidence type="ECO:0000256" key="7">
    <source>
        <dbReference type="ARBA" id="ARBA00022989"/>
    </source>
</evidence>
<evidence type="ECO:0000256" key="4">
    <source>
        <dbReference type="ARBA" id="ARBA00022692"/>
    </source>
</evidence>
<reference evidence="15" key="1">
    <citation type="submission" date="2021-03" db="EMBL/GenBank/DDBJ databases">
        <title>Draft genome sequence of rust myrtle Austropuccinia psidii MF-1, a brazilian biotype.</title>
        <authorList>
            <person name="Quecine M.C."/>
            <person name="Pachon D.M.R."/>
            <person name="Bonatelli M.L."/>
            <person name="Correr F.H."/>
            <person name="Franceschini L.M."/>
            <person name="Leite T.F."/>
            <person name="Margarido G.R.A."/>
            <person name="Almeida C.A."/>
            <person name="Ferrarezi J.A."/>
            <person name="Labate C.A."/>
        </authorList>
    </citation>
    <scope>NUCLEOTIDE SEQUENCE</scope>
    <source>
        <strain evidence="15">MF-1</strain>
    </source>
</reference>
<keyword evidence="10 12" id="KW-0472">Membrane</keyword>
<keyword evidence="8" id="KW-0445">Lipid transport</keyword>
<feature type="transmembrane region" description="Helical" evidence="12">
    <location>
        <begin position="180"/>
        <end position="202"/>
    </location>
</feature>
<dbReference type="GO" id="GO:0008289">
    <property type="term" value="F:lipid binding"/>
    <property type="evidence" value="ECO:0007669"/>
    <property type="project" value="UniProtKB-KW"/>
</dbReference>
<dbReference type="CDD" id="cd21676">
    <property type="entry name" value="SMP_Mug190"/>
    <property type="match status" value="1"/>
</dbReference>
<keyword evidence="7 12" id="KW-1133">Transmembrane helix</keyword>
<keyword evidence="6" id="KW-0256">Endoplasmic reticulum</keyword>
<dbReference type="CDD" id="cd04041">
    <property type="entry name" value="C2A_fungal"/>
    <property type="match status" value="1"/>
</dbReference>
<accession>A0A9Q3CCB8</accession>
<evidence type="ECO:0000256" key="12">
    <source>
        <dbReference type="SAM" id="Phobius"/>
    </source>
</evidence>
<evidence type="ECO:0000313" key="15">
    <source>
        <dbReference type="EMBL" id="MBW0481279.1"/>
    </source>
</evidence>
<feature type="compositionally biased region" description="Polar residues" evidence="11">
    <location>
        <begin position="44"/>
        <end position="53"/>
    </location>
</feature>
<dbReference type="SMART" id="SM00239">
    <property type="entry name" value="C2"/>
    <property type="match status" value="2"/>
</dbReference>
<dbReference type="PROSITE" id="PS51847">
    <property type="entry name" value="SMP"/>
    <property type="match status" value="1"/>
</dbReference>
<dbReference type="InterPro" id="IPR035892">
    <property type="entry name" value="C2_domain_sf"/>
</dbReference>
<evidence type="ECO:0000256" key="9">
    <source>
        <dbReference type="ARBA" id="ARBA00023121"/>
    </source>
</evidence>
<dbReference type="PROSITE" id="PS50004">
    <property type="entry name" value="C2"/>
    <property type="match status" value="2"/>
</dbReference>
<feature type="compositionally biased region" description="Basic and acidic residues" evidence="11">
    <location>
        <begin position="54"/>
        <end position="65"/>
    </location>
</feature>
<dbReference type="Gene3D" id="2.60.40.150">
    <property type="entry name" value="C2 domain"/>
    <property type="match status" value="2"/>
</dbReference>
<sequence>MTNNPLQEPYRQHHFQENYSGHNPVPTIQGYQENVEKWKDEVTTNNLNNPLKNSQKDDSNSKPDLSETTETKPLNIDHQQTAQLEKQEMMKKMSETKEKPTKALKLHDERIVKDPVTGKDVTIRDAAFEPNKVFPTDDLTKHISPSPINPGNICLQPLPPPIPSKLLSSISNLINNISNVFIISLGVIWLSTAFGFGIWVFFWRTGLIGTAALISICRIGLLSRNIDKEIDRVRFEMHRQRGIQYSPPTPESTEWLNAFISTFMGLINPEMFLPLADTIEDVMQASLPSFVDAVKISDIGQGDTPFRILSMRALPDRPQDPEYPRSNWIKGDYSEEELMEKELQEEPSGNYVNYEVAFAYQAQPGESDKLRSHNIHLMIEFFVGVFDWIHIPIPVWIQIEGLSGTVRLRLQMIPEMPYVRNLTFTMMGVPKIAVSAKPMLRAIPNILDLPVISGFVQSSIAAAFAEYVAPKSMTMNLQEMLSGPGVKDTTHAHGVIMVTIHHANGLSAQDANGYSDPYIVLAYSKFGKPLYSTRIIREDLNPVFEETAFLLLSDDEVKAREELSVMLWDSDERSADDLVGRIQLPISQIMQNPNQMHKRTDRLRGFQDADDMPGKLTWSVGYFSKAILEPMLQEDQMSKSPPETIPPGVPIGPKTPGKHMVVSTINTPPNRKWKSGILSVVIHHINQLERANLKGAMGDREGAQGQDTAAPSEQDDNLPSAYCEIIVNDSMIYKTRVKQYTTMPFFEAGTEHFVRDWTETIVRIAVRDSRLREKDPLLGVINIDLEQLFQDSHSSQVTQLFSLQEGVGFGRARVSILFESVRMQLPQNLLGWNTATLEILSPITAELSDELTSYLKRKNKKLKLKTSEDIYKLPIVKSESIPTLDTSSAKIAWSNQAQITDYDDTLLRIPIYERYQSNVIFQINHENSLISSVIPGESKNHHISILCLQTLQDNVEKEIRLPILTGARLKNLSQNFISENTQATHNYRVSGFLSFKARVDPGLDPTHARYAQSSIARHTFEAYDNTEGQAEQAIRNAHALAHKKNYSETSNSSTSTTSIDHDRSFKLSKILGGKDDEQKEIERAHKKALSARHRGAMQYAPIRTSIWMKEGLEKRARELKNRIEGKVEKEPHIETEGRT</sequence>
<dbReference type="Pfam" id="PF25669">
    <property type="entry name" value="SMP_MUG190-like"/>
    <property type="match status" value="1"/>
</dbReference>
<dbReference type="CDD" id="cd04052">
    <property type="entry name" value="C2B_Tricalbin-like"/>
    <property type="match status" value="1"/>
</dbReference>
<comment type="subcellular location">
    <subcellularLocation>
        <location evidence="1">Endoplasmic reticulum membrane</location>
    </subcellularLocation>
</comment>
<gene>
    <name evidence="15" type="ORF">O181_020994</name>
</gene>
<evidence type="ECO:0000256" key="1">
    <source>
        <dbReference type="ARBA" id="ARBA00004586"/>
    </source>
</evidence>
<dbReference type="GO" id="GO:0061817">
    <property type="term" value="P:endoplasmic reticulum-plasma membrane tethering"/>
    <property type="evidence" value="ECO:0007669"/>
    <property type="project" value="InterPro"/>
</dbReference>
<dbReference type="InterPro" id="IPR031468">
    <property type="entry name" value="SMP_LBD"/>
</dbReference>
<feature type="domain" description="C2" evidence="13">
    <location>
        <begin position="469"/>
        <end position="601"/>
    </location>
</feature>
<dbReference type="SUPFAM" id="SSF49562">
    <property type="entry name" value="C2 domain (Calcium/lipid-binding domain, CaLB)"/>
    <property type="match status" value="2"/>
</dbReference>
<evidence type="ECO:0000256" key="3">
    <source>
        <dbReference type="ARBA" id="ARBA00022553"/>
    </source>
</evidence>
<dbReference type="GO" id="GO:0005789">
    <property type="term" value="C:endoplasmic reticulum membrane"/>
    <property type="evidence" value="ECO:0007669"/>
    <property type="project" value="UniProtKB-SubCell"/>
</dbReference>
<feature type="compositionally biased region" description="Polar residues" evidence="11">
    <location>
        <begin position="66"/>
        <end position="78"/>
    </location>
</feature>
<dbReference type="Pfam" id="PF25331">
    <property type="entry name" value="C2_Mug190_3rd"/>
    <property type="match status" value="1"/>
</dbReference>
<dbReference type="PANTHER" id="PTHR47348:SF3">
    <property type="entry name" value="MEIOTICALLY UP-REGULATED GENE 190 PROTEIN"/>
    <property type="match status" value="1"/>
</dbReference>
<dbReference type="EMBL" id="AVOT02006325">
    <property type="protein sequence ID" value="MBW0481279.1"/>
    <property type="molecule type" value="Genomic_DNA"/>
</dbReference>
<dbReference type="InterPro" id="IPR037765">
    <property type="entry name" value="C2B_Tricalbin"/>
</dbReference>
<feature type="domain" description="C2" evidence="13">
    <location>
        <begin position="659"/>
        <end position="798"/>
    </location>
</feature>
<dbReference type="Proteomes" id="UP000765509">
    <property type="component" value="Unassembled WGS sequence"/>
</dbReference>
<dbReference type="GO" id="GO:0006869">
    <property type="term" value="P:lipid transport"/>
    <property type="evidence" value="ECO:0007669"/>
    <property type="project" value="UniProtKB-KW"/>
</dbReference>
<evidence type="ECO:0000256" key="10">
    <source>
        <dbReference type="ARBA" id="ARBA00023136"/>
    </source>
</evidence>
<dbReference type="InterPro" id="IPR000008">
    <property type="entry name" value="C2_dom"/>
</dbReference>
<dbReference type="AlphaFoldDB" id="A0A9Q3CCB8"/>
<comment type="caution">
    <text evidence="15">The sequence shown here is derived from an EMBL/GenBank/DDBJ whole genome shotgun (WGS) entry which is preliminary data.</text>
</comment>
<keyword evidence="2" id="KW-0813">Transport</keyword>
<evidence type="ECO:0000256" key="8">
    <source>
        <dbReference type="ARBA" id="ARBA00023055"/>
    </source>
</evidence>
<feature type="domain" description="SMP-LTD" evidence="14">
    <location>
        <begin position="249"/>
        <end position="478"/>
    </location>
</feature>
<protein>
    <recommendedName>
        <fullName evidence="17">C2 domain-containing protein</fullName>
    </recommendedName>
</protein>
<keyword evidence="9" id="KW-0446">Lipid-binding</keyword>
<evidence type="ECO:0000259" key="13">
    <source>
        <dbReference type="PROSITE" id="PS50004"/>
    </source>
</evidence>
<feature type="region of interest" description="Disordered" evidence="11">
    <location>
        <begin position="44"/>
        <end position="78"/>
    </location>
</feature>
<evidence type="ECO:0000256" key="5">
    <source>
        <dbReference type="ARBA" id="ARBA00022737"/>
    </source>
</evidence>
<keyword evidence="16" id="KW-1185">Reference proteome</keyword>
<feature type="region of interest" description="Disordered" evidence="11">
    <location>
        <begin position="697"/>
        <end position="716"/>
    </location>
</feature>
<dbReference type="Pfam" id="PF00168">
    <property type="entry name" value="C2"/>
    <property type="match status" value="2"/>
</dbReference>
<evidence type="ECO:0000259" key="14">
    <source>
        <dbReference type="PROSITE" id="PS51847"/>
    </source>
</evidence>
<dbReference type="OrthoDB" id="419768at2759"/>
<organism evidence="15 16">
    <name type="scientific">Austropuccinia psidii MF-1</name>
    <dbReference type="NCBI Taxonomy" id="1389203"/>
    <lineage>
        <taxon>Eukaryota</taxon>
        <taxon>Fungi</taxon>
        <taxon>Dikarya</taxon>
        <taxon>Basidiomycota</taxon>
        <taxon>Pucciniomycotina</taxon>
        <taxon>Pucciniomycetes</taxon>
        <taxon>Pucciniales</taxon>
        <taxon>Sphaerophragmiaceae</taxon>
        <taxon>Austropuccinia</taxon>
    </lineage>
</organism>
<evidence type="ECO:0000256" key="2">
    <source>
        <dbReference type="ARBA" id="ARBA00022448"/>
    </source>
</evidence>
<evidence type="ECO:0000313" key="16">
    <source>
        <dbReference type="Proteomes" id="UP000765509"/>
    </source>
</evidence>
<keyword evidence="4 12" id="KW-0812">Transmembrane</keyword>
<keyword evidence="3" id="KW-0597">Phosphoprotein</keyword>